<dbReference type="AlphaFoldDB" id="A0A6M2BTG7"/>
<keyword evidence="2" id="KW-0808">Transferase</keyword>
<gene>
    <name evidence="2" type="ORF">G7Y85_11100</name>
</gene>
<evidence type="ECO:0000259" key="1">
    <source>
        <dbReference type="PROSITE" id="PS50206"/>
    </source>
</evidence>
<dbReference type="RefSeq" id="WP_166256526.1">
    <property type="nucleotide sequence ID" value="NZ_JAAMOW010000005.1"/>
</dbReference>
<comment type="caution">
    <text evidence="2">The sequence shown here is derived from an EMBL/GenBank/DDBJ whole genome shotgun (WGS) entry which is preliminary data.</text>
</comment>
<dbReference type="EMBL" id="JAAMOW010000005">
    <property type="protein sequence ID" value="NGY05319.1"/>
    <property type="molecule type" value="Genomic_DNA"/>
</dbReference>
<dbReference type="Gene3D" id="3.40.250.10">
    <property type="entry name" value="Rhodanese-like domain"/>
    <property type="match status" value="1"/>
</dbReference>
<dbReference type="InterPro" id="IPR001763">
    <property type="entry name" value="Rhodanese-like_dom"/>
</dbReference>
<evidence type="ECO:0000313" key="3">
    <source>
        <dbReference type="Proteomes" id="UP000472676"/>
    </source>
</evidence>
<keyword evidence="3" id="KW-1185">Reference proteome</keyword>
<sequence>MKTLTVTQLRDLLADGAITLIDVRGDDELALASIDGALHLPMHELPNRLAELDRAGAIAVLCHHGVRSEMAARFLEKHGFGDVASVAGGIEAWSSEIDAGVPRY</sequence>
<proteinExistence type="predicted"/>
<evidence type="ECO:0000313" key="2">
    <source>
        <dbReference type="EMBL" id="NGY05319.1"/>
    </source>
</evidence>
<dbReference type="PANTHER" id="PTHR43031:SF17">
    <property type="entry name" value="SULFURTRANSFERASE YTWF-RELATED"/>
    <property type="match status" value="1"/>
</dbReference>
<dbReference type="Proteomes" id="UP000472676">
    <property type="component" value="Unassembled WGS sequence"/>
</dbReference>
<dbReference type="SMART" id="SM00450">
    <property type="entry name" value="RHOD"/>
    <property type="match status" value="1"/>
</dbReference>
<dbReference type="GO" id="GO:0016740">
    <property type="term" value="F:transferase activity"/>
    <property type="evidence" value="ECO:0007669"/>
    <property type="project" value="UniProtKB-KW"/>
</dbReference>
<feature type="domain" description="Rhodanese" evidence="1">
    <location>
        <begin position="14"/>
        <end position="102"/>
    </location>
</feature>
<dbReference type="Pfam" id="PF00581">
    <property type="entry name" value="Rhodanese"/>
    <property type="match status" value="1"/>
</dbReference>
<dbReference type="SUPFAM" id="SSF52821">
    <property type="entry name" value="Rhodanese/Cell cycle control phosphatase"/>
    <property type="match status" value="1"/>
</dbReference>
<dbReference type="PANTHER" id="PTHR43031">
    <property type="entry name" value="FAD-DEPENDENT OXIDOREDUCTASE"/>
    <property type="match status" value="1"/>
</dbReference>
<dbReference type="PROSITE" id="PS50206">
    <property type="entry name" value="RHODANESE_3"/>
    <property type="match status" value="1"/>
</dbReference>
<organism evidence="2 3">
    <name type="scientific">Solimonas terrae</name>
    <dbReference type="NCBI Taxonomy" id="1396819"/>
    <lineage>
        <taxon>Bacteria</taxon>
        <taxon>Pseudomonadati</taxon>
        <taxon>Pseudomonadota</taxon>
        <taxon>Gammaproteobacteria</taxon>
        <taxon>Nevskiales</taxon>
        <taxon>Nevskiaceae</taxon>
        <taxon>Solimonas</taxon>
    </lineage>
</organism>
<reference evidence="2 3" key="1">
    <citation type="journal article" date="2014" name="Int. J. Syst. Evol. Microbiol.">
        <title>Solimonas terrae sp. nov., isolated from soil.</title>
        <authorList>
            <person name="Kim S.J."/>
            <person name="Moon J.Y."/>
            <person name="Weon H.Y."/>
            <person name="Ahn J.H."/>
            <person name="Chen W.M."/>
            <person name="Kwon S.W."/>
        </authorList>
    </citation>
    <scope>NUCLEOTIDE SEQUENCE [LARGE SCALE GENOMIC DNA]</scope>
    <source>
        <strain evidence="2 3">KIS83-12</strain>
    </source>
</reference>
<protein>
    <submittedName>
        <fullName evidence="2">Sulfurtransferase</fullName>
    </submittedName>
</protein>
<name>A0A6M2BTG7_9GAMM</name>
<accession>A0A6M2BTG7</accession>
<dbReference type="InterPro" id="IPR050229">
    <property type="entry name" value="GlpE_sulfurtransferase"/>
</dbReference>
<dbReference type="InterPro" id="IPR036873">
    <property type="entry name" value="Rhodanese-like_dom_sf"/>
</dbReference>